<organism evidence="2 3">
    <name type="scientific">Malus domestica</name>
    <name type="common">Apple</name>
    <name type="synonym">Pyrus malus</name>
    <dbReference type="NCBI Taxonomy" id="3750"/>
    <lineage>
        <taxon>Eukaryota</taxon>
        <taxon>Viridiplantae</taxon>
        <taxon>Streptophyta</taxon>
        <taxon>Embryophyta</taxon>
        <taxon>Tracheophyta</taxon>
        <taxon>Spermatophyta</taxon>
        <taxon>Magnoliopsida</taxon>
        <taxon>eudicotyledons</taxon>
        <taxon>Gunneridae</taxon>
        <taxon>Pentapetalae</taxon>
        <taxon>rosids</taxon>
        <taxon>fabids</taxon>
        <taxon>Rosales</taxon>
        <taxon>Rosaceae</taxon>
        <taxon>Amygdaloideae</taxon>
        <taxon>Maleae</taxon>
        <taxon>Malus</taxon>
    </lineage>
</organism>
<evidence type="ECO:0000313" key="2">
    <source>
        <dbReference type="EMBL" id="RXH68421.1"/>
    </source>
</evidence>
<dbReference type="Proteomes" id="UP000290289">
    <property type="component" value="Chromosome 17"/>
</dbReference>
<keyword evidence="3" id="KW-1185">Reference proteome</keyword>
<dbReference type="AlphaFoldDB" id="A0A498HH21"/>
<evidence type="ECO:0000256" key="1">
    <source>
        <dbReference type="SAM" id="MobiDB-lite"/>
    </source>
</evidence>
<comment type="caution">
    <text evidence="2">The sequence shown here is derived from an EMBL/GenBank/DDBJ whole genome shotgun (WGS) entry which is preliminary data.</text>
</comment>
<name>A0A498HH21_MALDO</name>
<feature type="non-terminal residue" evidence="2">
    <location>
        <position position="1"/>
    </location>
</feature>
<evidence type="ECO:0008006" key="4">
    <source>
        <dbReference type="Google" id="ProtNLM"/>
    </source>
</evidence>
<feature type="compositionally biased region" description="Low complexity" evidence="1">
    <location>
        <begin position="119"/>
        <end position="133"/>
    </location>
</feature>
<accession>A0A498HH21</accession>
<dbReference type="EMBL" id="RDQH01000343">
    <property type="protein sequence ID" value="RXH68421.1"/>
    <property type="molecule type" value="Genomic_DNA"/>
</dbReference>
<feature type="region of interest" description="Disordered" evidence="1">
    <location>
        <begin position="152"/>
        <end position="187"/>
    </location>
</feature>
<sequence>PGNLCGNGVLAQPLKLRLLNEKKPRVYKRVDWLVDKLGTKVHSFFWLDEYSEKDDFAQYWKDEWASGLTSWRKALKILNCNIVIDEAINRSAEAKTKNPIEVSVYSGSKLILSHISDSFGSPSRGSPTGRSSSIRAPNPKTHMANWCLRTSTSRYPPDRRKTPPCTASERTLSHTGSSSTRTIHTPSSLLKSRRSISTLICTGPTRVYMDLQNVGNEAYAHSFLLLNSNGMDVFYRGTSLTYKVIGGVFDFYFIARPTPLGVVDQDTAFIGRPARMPYWSLGMFCFLPSALPSLTYSVIHTSSFGLKALDVYIFSGASFPPSLQFFFNVNCLRGGGVLQCDSVSRISLCLFDFGFWFKMSMFKFGDEQMITKKT</sequence>
<dbReference type="PANTHER" id="PTHR33977">
    <property type="entry name" value="ZINC ION BINDING PROTEIN"/>
    <property type="match status" value="1"/>
</dbReference>
<feature type="region of interest" description="Disordered" evidence="1">
    <location>
        <begin position="119"/>
        <end position="140"/>
    </location>
</feature>
<gene>
    <name evidence="2" type="ORF">DVH24_030754</name>
</gene>
<dbReference type="CDD" id="cd14752">
    <property type="entry name" value="GH31_N"/>
    <property type="match status" value="1"/>
</dbReference>
<protein>
    <recommendedName>
        <fullName evidence="4">Glycoside hydrolase family 31 N-terminal domain-containing protein</fullName>
    </recommendedName>
</protein>
<feature type="compositionally biased region" description="Polar residues" evidence="1">
    <location>
        <begin position="168"/>
        <end position="187"/>
    </location>
</feature>
<evidence type="ECO:0000313" key="3">
    <source>
        <dbReference type="Proteomes" id="UP000290289"/>
    </source>
</evidence>
<dbReference type="Gene3D" id="2.60.40.1760">
    <property type="entry name" value="glycosyl hydrolase (family 31)"/>
    <property type="match status" value="1"/>
</dbReference>
<dbReference type="PANTHER" id="PTHR33977:SF1">
    <property type="entry name" value="ZINC ION BINDING PROTEIN"/>
    <property type="match status" value="1"/>
</dbReference>
<dbReference type="STRING" id="3750.A0A498HH21"/>
<reference evidence="2 3" key="1">
    <citation type="submission" date="2018-10" db="EMBL/GenBank/DDBJ databases">
        <title>A high-quality apple genome assembly.</title>
        <authorList>
            <person name="Hu J."/>
        </authorList>
    </citation>
    <scope>NUCLEOTIDE SEQUENCE [LARGE SCALE GENOMIC DNA]</scope>
    <source>
        <strain evidence="3">cv. HFTH1</strain>
        <tissue evidence="2">Young leaf</tissue>
    </source>
</reference>
<proteinExistence type="predicted"/>